<feature type="DNA-binding region" description="H-T-H motif" evidence="4">
    <location>
        <begin position="29"/>
        <end position="48"/>
    </location>
</feature>
<dbReference type="Pfam" id="PF00440">
    <property type="entry name" value="TetR_N"/>
    <property type="match status" value="1"/>
</dbReference>
<dbReference type="STRING" id="414048.SAMN04489864_10995"/>
<dbReference type="SUPFAM" id="SSF46689">
    <property type="entry name" value="Homeodomain-like"/>
    <property type="match status" value="1"/>
</dbReference>
<dbReference type="PRINTS" id="PR00455">
    <property type="entry name" value="HTHTETR"/>
</dbReference>
<evidence type="ECO:0000256" key="4">
    <source>
        <dbReference type="PROSITE-ProRule" id="PRU00335"/>
    </source>
</evidence>
<dbReference type="PROSITE" id="PS50977">
    <property type="entry name" value="HTH_TETR_2"/>
    <property type="match status" value="1"/>
</dbReference>
<gene>
    <name evidence="6" type="ORF">SAMN04489864_10995</name>
</gene>
<evidence type="ECO:0000256" key="2">
    <source>
        <dbReference type="ARBA" id="ARBA00023125"/>
    </source>
</evidence>
<name>A0A1I2Z9S9_9SPHI</name>
<sequence length="199" mass="22189">MISKSAQTKQFIIEKAAPLFNKKGFAATSMNDILTATGLAKGGVYGNFESKEEIALMAFEYANDCLMNALSGKIRQEVSAYDKLVAIFNFYYNYSIDPVLEGGCPLLNTAIDSDFNFPELKEKAAQALTKMLGSLEYIINKGISNKEFRKKVNAKAESSLIFSVIEGGMMMSRLNDDPRYLNNLLAYLKVHVKNYKKKS</sequence>
<feature type="domain" description="HTH tetR-type" evidence="5">
    <location>
        <begin position="6"/>
        <end position="66"/>
    </location>
</feature>
<evidence type="ECO:0000256" key="1">
    <source>
        <dbReference type="ARBA" id="ARBA00023015"/>
    </source>
</evidence>
<dbReference type="AlphaFoldDB" id="A0A1I2Z9S9"/>
<keyword evidence="7" id="KW-1185">Reference proteome</keyword>
<dbReference type="EMBL" id="FOPP01000009">
    <property type="protein sequence ID" value="SFH34622.1"/>
    <property type="molecule type" value="Genomic_DNA"/>
</dbReference>
<keyword evidence="3" id="KW-0804">Transcription</keyword>
<evidence type="ECO:0000256" key="3">
    <source>
        <dbReference type="ARBA" id="ARBA00023163"/>
    </source>
</evidence>
<organism evidence="6 7">
    <name type="scientific">Pedobacter insulae</name>
    <dbReference type="NCBI Taxonomy" id="414048"/>
    <lineage>
        <taxon>Bacteria</taxon>
        <taxon>Pseudomonadati</taxon>
        <taxon>Bacteroidota</taxon>
        <taxon>Sphingobacteriia</taxon>
        <taxon>Sphingobacteriales</taxon>
        <taxon>Sphingobacteriaceae</taxon>
        <taxon>Pedobacter</taxon>
    </lineage>
</organism>
<dbReference type="InterPro" id="IPR011075">
    <property type="entry name" value="TetR_C"/>
</dbReference>
<keyword evidence="1" id="KW-0805">Transcription regulation</keyword>
<dbReference type="Gene3D" id="1.10.357.10">
    <property type="entry name" value="Tetracycline Repressor, domain 2"/>
    <property type="match status" value="1"/>
</dbReference>
<keyword evidence="2 4" id="KW-0238">DNA-binding</keyword>
<evidence type="ECO:0000313" key="6">
    <source>
        <dbReference type="EMBL" id="SFH34622.1"/>
    </source>
</evidence>
<protein>
    <submittedName>
        <fullName evidence="6">DNA-binding transcriptional regulator, AcrR family</fullName>
    </submittedName>
</protein>
<proteinExistence type="predicted"/>
<dbReference type="RefSeq" id="WP_090996012.1">
    <property type="nucleotide sequence ID" value="NZ_FOPP01000009.1"/>
</dbReference>
<dbReference type="PANTHER" id="PTHR47506">
    <property type="entry name" value="TRANSCRIPTIONAL REGULATORY PROTEIN"/>
    <property type="match status" value="1"/>
</dbReference>
<dbReference type="InterPro" id="IPR001647">
    <property type="entry name" value="HTH_TetR"/>
</dbReference>
<dbReference type="SUPFAM" id="SSF48498">
    <property type="entry name" value="Tetracyclin repressor-like, C-terminal domain"/>
    <property type="match status" value="1"/>
</dbReference>
<dbReference type="Proteomes" id="UP000199666">
    <property type="component" value="Unassembled WGS sequence"/>
</dbReference>
<dbReference type="InterPro" id="IPR009057">
    <property type="entry name" value="Homeodomain-like_sf"/>
</dbReference>
<evidence type="ECO:0000259" key="5">
    <source>
        <dbReference type="PROSITE" id="PS50977"/>
    </source>
</evidence>
<reference evidence="6 7" key="1">
    <citation type="submission" date="2016-10" db="EMBL/GenBank/DDBJ databases">
        <authorList>
            <person name="de Groot N.N."/>
        </authorList>
    </citation>
    <scope>NUCLEOTIDE SEQUENCE [LARGE SCALE GENOMIC DNA]</scope>
    <source>
        <strain evidence="6 7">DSM 18684</strain>
    </source>
</reference>
<dbReference type="Pfam" id="PF16925">
    <property type="entry name" value="TetR_C_13"/>
    <property type="match status" value="1"/>
</dbReference>
<dbReference type="GO" id="GO:0003677">
    <property type="term" value="F:DNA binding"/>
    <property type="evidence" value="ECO:0007669"/>
    <property type="project" value="UniProtKB-UniRule"/>
</dbReference>
<accession>A0A1I2Z9S9</accession>
<dbReference type="InterPro" id="IPR036271">
    <property type="entry name" value="Tet_transcr_reg_TetR-rel_C_sf"/>
</dbReference>
<evidence type="ECO:0000313" key="7">
    <source>
        <dbReference type="Proteomes" id="UP000199666"/>
    </source>
</evidence>
<dbReference type="PANTHER" id="PTHR47506:SF3">
    <property type="entry name" value="HTH-TYPE TRANSCRIPTIONAL REGULATOR LMRA"/>
    <property type="match status" value="1"/>
</dbReference>
<dbReference type="OrthoDB" id="9798857at2"/>